<feature type="compositionally biased region" description="Low complexity" evidence="1">
    <location>
        <begin position="1"/>
        <end position="21"/>
    </location>
</feature>
<name>A9WS29_RENSM</name>
<reference evidence="3" key="1">
    <citation type="journal article" date="2008" name="J. Bacteriol.">
        <title>Genome sequence of the fish pathogen Renibacterium salmoninarum suggests reductive evolution away from an environmental Arthrobacter ancestor.</title>
        <authorList>
            <person name="Wiens G.D."/>
            <person name="Rockey D.D."/>
            <person name="Wu Z."/>
            <person name="Chang J."/>
            <person name="Levy R."/>
            <person name="Crane S."/>
            <person name="Chen D.S."/>
            <person name="Capri G.R."/>
            <person name="Burnett J.R."/>
            <person name="Sudheesh P.S."/>
            <person name="Schipma M.J."/>
            <person name="Burd H."/>
            <person name="Bhattacharyya A."/>
            <person name="Rhodes L.D."/>
            <person name="Kaul R."/>
            <person name="Strom M.S."/>
        </authorList>
    </citation>
    <scope>NUCLEOTIDE SEQUENCE [LARGE SCALE GENOMIC DNA]</scope>
    <source>
        <strain evidence="3">ATCC 33209 / DSM 20767 / JCM 11484 / NBRC 15589 / NCIMB 2235</strain>
    </source>
</reference>
<evidence type="ECO:0000313" key="3">
    <source>
        <dbReference type="Proteomes" id="UP000002007"/>
    </source>
</evidence>
<dbReference type="KEGG" id="rsa:RSal33209_2432"/>
<dbReference type="AlphaFoldDB" id="A9WS29"/>
<feature type="region of interest" description="Disordered" evidence="1">
    <location>
        <begin position="125"/>
        <end position="145"/>
    </location>
</feature>
<keyword evidence="3" id="KW-1185">Reference proteome</keyword>
<feature type="compositionally biased region" description="Low complexity" evidence="1">
    <location>
        <begin position="99"/>
        <end position="108"/>
    </location>
</feature>
<dbReference type="Proteomes" id="UP000002007">
    <property type="component" value="Chromosome"/>
</dbReference>
<sequence length="187" mass="17729">MSTLSVETSSNGSSTSMLSPTALRQRVTVPSVTLSPSAGNVTSCPSLAATGADATGSAAAGAAAAGAAAASAGASATAGSAAGAAAPSPVPMRTSGAPTSAVSSSATRISSITPAIGDGISVSTLSVETSNSGSSTSTRSPTCLSQRVTVPSVTLSPSAGKFTDSDMSSPSLLQRCAFVRLGNEPSA</sequence>
<organism evidence="2 3">
    <name type="scientific">Renibacterium salmoninarum (strain ATCC 33209 / DSM 20767 / JCM 11484 / NBRC 15589 / NCIMB 2235)</name>
    <dbReference type="NCBI Taxonomy" id="288705"/>
    <lineage>
        <taxon>Bacteria</taxon>
        <taxon>Bacillati</taxon>
        <taxon>Actinomycetota</taxon>
        <taxon>Actinomycetes</taxon>
        <taxon>Micrococcales</taxon>
        <taxon>Micrococcaceae</taxon>
        <taxon>Renibacterium</taxon>
    </lineage>
</organism>
<feature type="region of interest" description="Disordered" evidence="1">
    <location>
        <begin position="1"/>
        <end position="23"/>
    </location>
</feature>
<protein>
    <submittedName>
        <fullName evidence="2">Uncharacterized protein</fullName>
    </submittedName>
</protein>
<proteinExistence type="predicted"/>
<feature type="compositionally biased region" description="Low complexity" evidence="1">
    <location>
        <begin position="125"/>
        <end position="142"/>
    </location>
</feature>
<dbReference type="EMBL" id="CP000910">
    <property type="protein sequence ID" value="ABY24158.1"/>
    <property type="molecule type" value="Genomic_DNA"/>
</dbReference>
<gene>
    <name evidence="2" type="ordered locus">RSal33209_2432</name>
</gene>
<accession>A9WS29</accession>
<dbReference type="HOGENOM" id="CLU_1446548_0_0_11"/>
<dbReference type="eggNOG" id="ENOG50348SI">
    <property type="taxonomic scope" value="Bacteria"/>
</dbReference>
<evidence type="ECO:0000256" key="1">
    <source>
        <dbReference type="SAM" id="MobiDB-lite"/>
    </source>
</evidence>
<evidence type="ECO:0000313" key="2">
    <source>
        <dbReference type="EMBL" id="ABY24158.1"/>
    </source>
</evidence>
<feature type="region of interest" description="Disordered" evidence="1">
    <location>
        <begin position="78"/>
        <end position="108"/>
    </location>
</feature>